<evidence type="ECO:0000256" key="6">
    <source>
        <dbReference type="ARBA" id="ARBA00022989"/>
    </source>
</evidence>
<feature type="transmembrane region" description="Helical" evidence="10">
    <location>
        <begin position="244"/>
        <end position="265"/>
    </location>
</feature>
<evidence type="ECO:0000256" key="2">
    <source>
        <dbReference type="ARBA" id="ARBA00004922"/>
    </source>
</evidence>
<comment type="pathway">
    <text evidence="2">Protein modification; protein glycosylation.</text>
</comment>
<reference evidence="11 12" key="2">
    <citation type="submission" date="2016-05" db="EMBL/GenBank/DDBJ databases">
        <title>Lineage-specific infection strategies underlie the spectrum of fungal disease in amphibians.</title>
        <authorList>
            <person name="Cuomo C.A."/>
            <person name="Farrer R.A."/>
            <person name="James T."/>
            <person name="Longcore J."/>
            <person name="Birren B."/>
        </authorList>
    </citation>
    <scope>NUCLEOTIDE SEQUENCE [LARGE SCALE GENOMIC DNA]</scope>
    <source>
        <strain evidence="11 12">JEL423</strain>
    </source>
</reference>
<keyword evidence="4 10" id="KW-0812">Transmembrane</keyword>
<sequence>MKRSRKSTKPLHLDKDFPRQNVVTRTETNDEVGLKSDSISKSLNSTFKGVRYMLVQQLLSRGMTFSMNMFLIRRSPVEMIGIVDKLDLLMATVLFLSRESIRMALLRNTSTESIIHKNQSKKLDSVHLQHSTDDGIQNQLAFNMSVIPLIGASMFVGGCILYDSANWFLFGASISVAKYMYLVAALIELIAEPSFILLQRGLLYAERVKTEGAAFLLQCLTTMVLFLFLTRSSKDNTISVVDGVWAHACAQIVFASVLLVGYTSYAHHTRLMPFRTFRMVGINQGSPKVFLDPYYANIAMTFFFQGVVKHLLTVGDRLVLVATGVGNASQGTYRLVSDLGSLVARIVFQPIEEASRAFFSKNLTNPSAADISKTLCESFEYLQSVIQLHIILGGFFVFLAPNYTHILLQLYNKFDPTTSFVLGVYCIYVPIMGINGILEAFFQGVGEEAAVRRQSYYMLWFWAVFVSTSYILISIVQMGTVGLIVSNAINMSMRIIFCFVFIQHFFQLNNSIGVLLPLKERNKLSCTFQEMLSPIALIPARMSVWILFGLSWFATYWSSFAYLIWGKLFGTLIHVAVGVICGIALLVAL</sequence>
<comment type="subcellular location">
    <subcellularLocation>
        <location evidence="1 10">Endoplasmic reticulum membrane</location>
        <topology evidence="1 10">Multi-pass membrane protein</topology>
    </subcellularLocation>
</comment>
<evidence type="ECO:0000256" key="5">
    <source>
        <dbReference type="ARBA" id="ARBA00022824"/>
    </source>
</evidence>
<evidence type="ECO:0000313" key="11">
    <source>
        <dbReference type="EMBL" id="OAJ43276.1"/>
    </source>
</evidence>
<name>A0A177WTX5_BATDL</name>
<accession>A0A177WTX5</accession>
<evidence type="ECO:0000256" key="9">
    <source>
        <dbReference type="ARBA" id="ARBA00045912"/>
    </source>
</evidence>
<feature type="transmembrane region" description="Helical" evidence="10">
    <location>
        <begin position="459"/>
        <end position="485"/>
    </location>
</feature>
<feature type="transmembrane region" description="Helical" evidence="10">
    <location>
        <begin position="212"/>
        <end position="232"/>
    </location>
</feature>
<feature type="transmembrane region" description="Helical" evidence="10">
    <location>
        <begin position="168"/>
        <end position="191"/>
    </location>
</feature>
<proteinExistence type="inferred from homology"/>
<keyword evidence="7 10" id="KW-0472">Membrane</keyword>
<keyword evidence="5 10" id="KW-0256">Endoplasmic reticulum</keyword>
<evidence type="ECO:0000256" key="1">
    <source>
        <dbReference type="ARBA" id="ARBA00004477"/>
    </source>
</evidence>
<dbReference type="PANTHER" id="PTHR13117:SF5">
    <property type="entry name" value="PROTEIN RFT1 HOMOLOG"/>
    <property type="match status" value="1"/>
</dbReference>
<evidence type="ECO:0000256" key="10">
    <source>
        <dbReference type="RuleBase" id="RU365067"/>
    </source>
</evidence>
<evidence type="ECO:0000256" key="3">
    <source>
        <dbReference type="ARBA" id="ARBA00010288"/>
    </source>
</evidence>
<dbReference type="InterPro" id="IPR007594">
    <property type="entry name" value="RFT1"/>
</dbReference>
<gene>
    <name evidence="11" type="ORF">BDEG_26648</name>
</gene>
<dbReference type="GO" id="GO:0034203">
    <property type="term" value="P:glycolipid translocation"/>
    <property type="evidence" value="ECO:0007669"/>
    <property type="project" value="TreeGrafter"/>
</dbReference>
<feature type="transmembrane region" description="Helical" evidence="10">
    <location>
        <begin position="381"/>
        <end position="400"/>
    </location>
</feature>
<keyword evidence="6 10" id="KW-1133">Transmembrane helix</keyword>
<organism evidence="11 12">
    <name type="scientific">Batrachochytrium dendrobatidis (strain JEL423)</name>
    <dbReference type="NCBI Taxonomy" id="403673"/>
    <lineage>
        <taxon>Eukaryota</taxon>
        <taxon>Fungi</taxon>
        <taxon>Fungi incertae sedis</taxon>
        <taxon>Chytridiomycota</taxon>
        <taxon>Chytridiomycota incertae sedis</taxon>
        <taxon>Chytridiomycetes</taxon>
        <taxon>Rhizophydiales</taxon>
        <taxon>Rhizophydiales incertae sedis</taxon>
        <taxon>Batrachochytrium</taxon>
    </lineage>
</organism>
<dbReference type="PANTHER" id="PTHR13117">
    <property type="entry name" value="ENDOPLASMIC RETICULUM MULTISPAN TRANSMEMBRANE PROTEIN-RELATED"/>
    <property type="match status" value="1"/>
</dbReference>
<feature type="transmembrane region" description="Helical" evidence="10">
    <location>
        <begin position="491"/>
        <end position="510"/>
    </location>
</feature>
<dbReference type="EMBL" id="DS022309">
    <property type="protein sequence ID" value="OAJ43276.1"/>
    <property type="molecule type" value="Genomic_DNA"/>
</dbReference>
<feature type="transmembrane region" description="Helical" evidence="10">
    <location>
        <begin position="420"/>
        <end position="438"/>
    </location>
</feature>
<evidence type="ECO:0000313" key="12">
    <source>
        <dbReference type="Proteomes" id="UP000077115"/>
    </source>
</evidence>
<dbReference type="OrthoDB" id="9979195at2759"/>
<dbReference type="eggNOG" id="KOG2864">
    <property type="taxonomic scope" value="Eukaryota"/>
</dbReference>
<feature type="transmembrane region" description="Helical" evidence="10">
    <location>
        <begin position="560"/>
        <end position="588"/>
    </location>
</feature>
<protein>
    <recommendedName>
        <fullName evidence="8 10">Man(5)GlcNAc(2)-PP-dolichol translocation protein RFT1</fullName>
    </recommendedName>
</protein>
<keyword evidence="10" id="KW-0813">Transport</keyword>
<evidence type="ECO:0000256" key="7">
    <source>
        <dbReference type="ARBA" id="ARBA00023136"/>
    </source>
</evidence>
<evidence type="ECO:0000256" key="8">
    <source>
        <dbReference type="ARBA" id="ARBA00044793"/>
    </source>
</evidence>
<dbReference type="STRING" id="403673.A0A177WTX5"/>
<dbReference type="Proteomes" id="UP000077115">
    <property type="component" value="Unassembled WGS sequence"/>
</dbReference>
<dbReference type="GO" id="GO:0005789">
    <property type="term" value="C:endoplasmic reticulum membrane"/>
    <property type="evidence" value="ECO:0007669"/>
    <property type="project" value="UniProtKB-SubCell"/>
</dbReference>
<dbReference type="VEuPathDB" id="FungiDB:BDEG_26648"/>
<feature type="transmembrane region" description="Helical" evidence="10">
    <location>
        <begin position="140"/>
        <end position="162"/>
    </location>
</feature>
<dbReference type="Pfam" id="PF04506">
    <property type="entry name" value="Rft-1"/>
    <property type="match status" value="1"/>
</dbReference>
<feature type="transmembrane region" description="Helical" evidence="10">
    <location>
        <begin position="531"/>
        <end position="554"/>
    </location>
</feature>
<reference evidence="11 12" key="1">
    <citation type="submission" date="2006-10" db="EMBL/GenBank/DDBJ databases">
        <title>The Genome Sequence of Batrachochytrium dendrobatidis JEL423.</title>
        <authorList>
            <consortium name="The Broad Institute Genome Sequencing Platform"/>
            <person name="Birren B."/>
            <person name="Lander E."/>
            <person name="Galagan J."/>
            <person name="Cuomo C."/>
            <person name="Devon K."/>
            <person name="Jaffe D."/>
            <person name="Butler J."/>
            <person name="Alvarez P."/>
            <person name="Gnerre S."/>
            <person name="Grabherr M."/>
            <person name="Kleber M."/>
            <person name="Mauceli E."/>
            <person name="Brockman W."/>
            <person name="Young S."/>
            <person name="LaButti K."/>
            <person name="Sykes S."/>
            <person name="DeCaprio D."/>
            <person name="Crawford M."/>
            <person name="Koehrsen M."/>
            <person name="Engels R."/>
            <person name="Montgomery P."/>
            <person name="Pearson M."/>
            <person name="Howarth C."/>
            <person name="Larson L."/>
            <person name="White J."/>
            <person name="O'Leary S."/>
            <person name="Kodira C."/>
            <person name="Zeng Q."/>
            <person name="Yandava C."/>
            <person name="Alvarado L."/>
            <person name="Longcore J."/>
            <person name="James T."/>
        </authorList>
    </citation>
    <scope>NUCLEOTIDE SEQUENCE [LARGE SCALE GENOMIC DNA]</scope>
    <source>
        <strain evidence="11 12">JEL423</strain>
    </source>
</reference>
<evidence type="ECO:0000256" key="4">
    <source>
        <dbReference type="ARBA" id="ARBA00022692"/>
    </source>
</evidence>
<comment type="function">
    <text evidence="9 10">Intramembrane glycolipid transporter that operates in the biosynthetic pathway of dolichol-linked oligosaccharides, the glycan precursors employed in protein asparagine (N)-glycosylation. The sequential addition of sugars to dolichol pyrophosphate produces dolichol-linked oligosaccharides containing fourteen sugars, including two GlcNAcs, nine mannoses and three glucoses. Once assembled, the oligosaccharide is transferred from the lipid to nascent proteins by oligosaccharyltransferases. The assembly of dolichol-linked oligosaccharides begins on the cytosolic side of the endoplasmic reticulum membrane and finishes in its lumen. RFT1 could mediate the translocation of the cytosolically oriented intermediate DolPP-GlcNAc2Man5, produced by ALG11, into the ER lumen where dolichol-linked oligosaccharides assembly continues. However, the intramembrane lipid transporter activity could not be confirmed in vitro.</text>
</comment>
<comment type="similarity">
    <text evidence="3 10">Belongs to the RFT1 family.</text>
</comment>
<dbReference type="GO" id="GO:0006488">
    <property type="term" value="P:dolichol-linked oligosaccharide biosynthetic process"/>
    <property type="evidence" value="ECO:0007669"/>
    <property type="project" value="InterPro"/>
</dbReference>
<dbReference type="AlphaFoldDB" id="A0A177WTX5"/>